<dbReference type="Gene3D" id="3.30.70.1440">
    <property type="entry name" value="Multidrug efflux transporter AcrB pore domain"/>
    <property type="match status" value="1"/>
</dbReference>
<dbReference type="PANTHER" id="PTHR32063">
    <property type="match status" value="1"/>
</dbReference>
<sequence length="1099" mass="120115">MNFAELSIKRPIFITCTVLIILVSGYLSLNKLGVDLFPNVTIPVVTVTVPYPGAAPNEIETLIAKPVEDELSTISGVKRIRSTCSEGSGTIILEFTLETDVKYAEQQVRDKVSAVKPKLPNDIKEPIIRRIDPADQPIIILALNANLSEAQIYDIANEEIKQNLLTAKDVGNITIYGGRKREIHVALDRQKLKQHMIPASVVSNRLASGGTNIPAGKVSKADSELVYRTINEFKSPQEIRDTPISLFGNEVPVKIGQLGEVVDTLEDESTRAYFNGKKAVFLLVFKQSGSNTVAVAQEVKKRIDDLNKELARREGGAVLSIANDNSIQIDDNIYDVKETIIIGIALTIVVVLLFLGSVRSTIITGLALPNSLLGAFILMAVAGFTVNVMTLLALSLAVGLLIDDAIVVRENIFRHREMGKTAREASTEGTKEVTLAVIATTMTVIAVFLPIAFVSGVVGQFLREFGLTVCFALLISLYDALTIAPMLSAYFGGKISGSHAQAGHGHSSQEFLSVSTEGKKKKKNGATTTLEEIAFSKIRAQEAPKGIVSKVFSTLFELLKFVFGVLGRILSPIEKGLDSVLSGFNVFQTWLENIYASVLKFTLKRPVFILSGAVLIFVASLMLTKYIPKTFLPAQDQGKFQVTLDMPPGTSVQKMAEIAQEAYKEISSHKEVKLVAMFNTNRTTTMFVEMIPAKERKMNTSQFKDLLRKELESFSYANPIVKDVDNVGGGQRPFTLVVSGQNGKVVEEYSRKLFEKLRESKALLDVDTSYRAGAPEFRVVPDRNREVLLGIPGTVIGTELRTLVEGTTPAVYRENGVEYDIRVRLKEGQRDLKDNFYNSFVPNFNNMMIPIQNVAKAEETTGLATINRMNRNQSVEIYADVNPDGPGMGGAMEEVTKLTQTEMPLPPGVRIGYTGQAENFKEMGTSLGIAMGLGVLFIYMVLASLYESFITPIAIMLVLPLALCGAFIALFLTQKSLDIFSMIGLIMLIGVATKNSILLVDFTNQLIQRGVEMKEAIIEAGRERLRPILMTSFALIAGMAPIAIGLNEASKQRTSMGVAIIGGLISSTILTLVVVPAAFSYIEKLNSLVRRNSPDPDAR</sequence>
<keyword evidence="3" id="KW-1185">Reference proteome</keyword>
<dbReference type="RefSeq" id="WP_100705480.1">
    <property type="nucleotide sequence ID" value="NZ_NPDL01000002.1"/>
</dbReference>
<dbReference type="Proteomes" id="UP000232196">
    <property type="component" value="Unassembled WGS sequence"/>
</dbReference>
<keyword evidence="1" id="KW-1133">Transmembrane helix</keyword>
<feature type="transmembrane region" description="Helical" evidence="1">
    <location>
        <begin position="607"/>
        <end position="627"/>
    </location>
</feature>
<dbReference type="Gene3D" id="3.30.2090.10">
    <property type="entry name" value="Multidrug efflux transporter AcrB TolC docking domain, DN and DC subdomains"/>
    <property type="match status" value="2"/>
</dbReference>
<gene>
    <name evidence="2" type="ORF">CH357_03995</name>
</gene>
<dbReference type="SUPFAM" id="SSF82693">
    <property type="entry name" value="Multidrug efflux transporter AcrB pore domain, PN1, PN2, PC1 and PC2 subdomains"/>
    <property type="match status" value="3"/>
</dbReference>
<dbReference type="SUPFAM" id="SSF82866">
    <property type="entry name" value="Multidrug efflux transporter AcrB transmembrane domain"/>
    <property type="match status" value="2"/>
</dbReference>
<dbReference type="InterPro" id="IPR027463">
    <property type="entry name" value="AcrB_DN_DC_subdom"/>
</dbReference>
<feature type="transmembrane region" description="Helical" evidence="1">
    <location>
        <begin position="953"/>
        <end position="973"/>
    </location>
</feature>
<feature type="transmembrane region" description="Helical" evidence="1">
    <location>
        <begin position="1025"/>
        <end position="1046"/>
    </location>
</feature>
<dbReference type="Gene3D" id="3.30.70.1430">
    <property type="entry name" value="Multidrug efflux transporter AcrB pore domain"/>
    <property type="match status" value="2"/>
</dbReference>
<dbReference type="OrthoDB" id="366306at2"/>
<dbReference type="AlphaFoldDB" id="A0A2M9XG67"/>
<keyword evidence="1" id="KW-0472">Membrane</keyword>
<dbReference type="GO" id="GO:0005886">
    <property type="term" value="C:plasma membrane"/>
    <property type="evidence" value="ECO:0007669"/>
    <property type="project" value="TreeGrafter"/>
</dbReference>
<dbReference type="EMBL" id="NPDN01000002">
    <property type="protein sequence ID" value="PJZ26663.1"/>
    <property type="molecule type" value="Genomic_DNA"/>
</dbReference>
<keyword evidence="1" id="KW-0812">Transmembrane</keyword>
<evidence type="ECO:0000313" key="2">
    <source>
        <dbReference type="EMBL" id="PJZ26663.1"/>
    </source>
</evidence>
<evidence type="ECO:0000256" key="1">
    <source>
        <dbReference type="SAM" id="Phobius"/>
    </source>
</evidence>
<feature type="transmembrane region" description="Helical" evidence="1">
    <location>
        <begin position="433"/>
        <end position="453"/>
    </location>
</feature>
<proteinExistence type="predicted"/>
<dbReference type="Gene3D" id="1.20.1640.10">
    <property type="entry name" value="Multidrug efflux transporter AcrB transmembrane domain"/>
    <property type="match status" value="2"/>
</dbReference>
<feature type="transmembrane region" description="Helical" evidence="1">
    <location>
        <begin position="1058"/>
        <end position="1082"/>
    </location>
</feature>
<dbReference type="PANTHER" id="PTHR32063:SF0">
    <property type="entry name" value="SWARMING MOTILITY PROTEIN SWRC"/>
    <property type="match status" value="1"/>
</dbReference>
<dbReference type="Pfam" id="PF00873">
    <property type="entry name" value="ACR_tran"/>
    <property type="match status" value="2"/>
</dbReference>
<dbReference type="GO" id="GO:0042910">
    <property type="term" value="F:xenobiotic transmembrane transporter activity"/>
    <property type="evidence" value="ECO:0007669"/>
    <property type="project" value="TreeGrafter"/>
</dbReference>
<reference evidence="2 3" key="1">
    <citation type="submission" date="2017-07" db="EMBL/GenBank/DDBJ databases">
        <title>Leptospira spp. isolated from tropical soils.</title>
        <authorList>
            <person name="Thibeaux R."/>
            <person name="Iraola G."/>
            <person name="Ferres I."/>
            <person name="Bierque E."/>
            <person name="Girault D."/>
            <person name="Soupe-Gilbert M.-E."/>
            <person name="Picardeau M."/>
            <person name="Goarant C."/>
        </authorList>
    </citation>
    <scope>NUCLEOTIDE SEQUENCE [LARGE SCALE GENOMIC DNA]</scope>
    <source>
        <strain evidence="2 3">MCA1-C-A1</strain>
    </source>
</reference>
<evidence type="ECO:0000313" key="3">
    <source>
        <dbReference type="Proteomes" id="UP000232196"/>
    </source>
</evidence>
<dbReference type="PRINTS" id="PR00702">
    <property type="entry name" value="ACRIFLAVINRP"/>
</dbReference>
<feature type="transmembrane region" description="Helical" evidence="1">
    <location>
        <begin position="340"/>
        <end position="358"/>
    </location>
</feature>
<name>A0A2M9XG67_9LEPT</name>
<organism evidence="2 3">
    <name type="scientific">Leptospira hartskeerlii</name>
    <dbReference type="NCBI Taxonomy" id="2023177"/>
    <lineage>
        <taxon>Bacteria</taxon>
        <taxon>Pseudomonadati</taxon>
        <taxon>Spirochaetota</taxon>
        <taxon>Spirochaetia</taxon>
        <taxon>Leptospirales</taxon>
        <taxon>Leptospiraceae</taxon>
        <taxon>Leptospira</taxon>
    </lineage>
</organism>
<comment type="caution">
    <text evidence="2">The sequence shown here is derived from an EMBL/GenBank/DDBJ whole genome shotgun (WGS) entry which is preliminary data.</text>
</comment>
<protein>
    <submittedName>
        <fullName evidence="2">Multidrug transporter</fullName>
    </submittedName>
</protein>
<feature type="transmembrane region" description="Helical" evidence="1">
    <location>
        <begin position="12"/>
        <end position="29"/>
    </location>
</feature>
<accession>A0A2M9XG67</accession>
<dbReference type="SUPFAM" id="SSF82714">
    <property type="entry name" value="Multidrug efflux transporter AcrB TolC docking domain, DN and DC subdomains"/>
    <property type="match status" value="2"/>
</dbReference>
<feature type="transmembrane region" description="Helical" evidence="1">
    <location>
        <begin position="365"/>
        <end position="386"/>
    </location>
</feature>
<feature type="transmembrane region" description="Helical" evidence="1">
    <location>
        <begin position="465"/>
        <end position="491"/>
    </location>
</feature>
<feature type="transmembrane region" description="Helical" evidence="1">
    <location>
        <begin position="979"/>
        <end position="1004"/>
    </location>
</feature>
<dbReference type="InterPro" id="IPR001036">
    <property type="entry name" value="Acrflvin-R"/>
</dbReference>
<feature type="transmembrane region" description="Helical" evidence="1">
    <location>
        <begin position="927"/>
        <end position="946"/>
    </location>
</feature>
<dbReference type="Gene3D" id="3.30.70.1320">
    <property type="entry name" value="Multidrug efflux transporter AcrB pore domain like"/>
    <property type="match status" value="1"/>
</dbReference>